<reference evidence="2" key="1">
    <citation type="submission" date="2020-05" db="EMBL/GenBank/DDBJ databases">
        <authorList>
            <person name="Chiriac C."/>
            <person name="Salcher M."/>
            <person name="Ghai R."/>
            <person name="Kavagutti S V."/>
        </authorList>
    </citation>
    <scope>NUCLEOTIDE SEQUENCE</scope>
</reference>
<feature type="compositionally biased region" description="Low complexity" evidence="1">
    <location>
        <begin position="231"/>
        <end position="259"/>
    </location>
</feature>
<sequence>MTKATSKYKRAKIRSKARSPKRAKSSRTWNLSIVAILVVGALLIAFTVKDNKSASAVSPKVGEHWHAFLGVDICGTWLSDAPEFENQAGSDTLRAGIHSHGDGIMHTHPFANGESGNNAVVGTFLEYGGWSADTNALSLWDSVKHTNEDKCSALGDKKAIVQWTTGYPNKEWSGKPLSGSPADYKYHDGEIVAIYFLPKGADLPKPPNADAALANISDIGGAAPGAGASGSSGVSGASGATGTTGTTGASGASGATTTP</sequence>
<evidence type="ECO:0000256" key="1">
    <source>
        <dbReference type="SAM" id="MobiDB-lite"/>
    </source>
</evidence>
<accession>A0A6J6W5Q2</accession>
<proteinExistence type="predicted"/>
<dbReference type="EMBL" id="CAEZZU010000112">
    <property type="protein sequence ID" value="CAB4780452.1"/>
    <property type="molecule type" value="Genomic_DNA"/>
</dbReference>
<name>A0A6J6W5Q2_9ZZZZ</name>
<gene>
    <name evidence="2" type="ORF">UFOPK2925_00821</name>
</gene>
<protein>
    <submittedName>
        <fullName evidence="2">Unannotated protein</fullName>
    </submittedName>
</protein>
<dbReference type="AlphaFoldDB" id="A0A6J6W5Q2"/>
<feature type="region of interest" description="Disordered" evidence="1">
    <location>
        <begin position="224"/>
        <end position="259"/>
    </location>
</feature>
<evidence type="ECO:0000313" key="2">
    <source>
        <dbReference type="EMBL" id="CAB4780452.1"/>
    </source>
</evidence>
<feature type="region of interest" description="Disordered" evidence="1">
    <location>
        <begin position="1"/>
        <end position="22"/>
    </location>
</feature>
<organism evidence="2">
    <name type="scientific">freshwater metagenome</name>
    <dbReference type="NCBI Taxonomy" id="449393"/>
    <lineage>
        <taxon>unclassified sequences</taxon>
        <taxon>metagenomes</taxon>
        <taxon>ecological metagenomes</taxon>
    </lineage>
</organism>